<evidence type="ECO:0000313" key="1">
    <source>
        <dbReference type="EMBL" id="KIJ97935.1"/>
    </source>
</evidence>
<name>A0A0C9WYK8_9AGAR</name>
<reference evidence="2" key="2">
    <citation type="submission" date="2015-01" db="EMBL/GenBank/DDBJ databases">
        <title>Evolutionary Origins and Diversification of the Mycorrhizal Mutualists.</title>
        <authorList>
            <consortium name="DOE Joint Genome Institute"/>
            <consortium name="Mycorrhizal Genomics Consortium"/>
            <person name="Kohler A."/>
            <person name="Kuo A."/>
            <person name="Nagy L.G."/>
            <person name="Floudas D."/>
            <person name="Copeland A."/>
            <person name="Barry K.W."/>
            <person name="Cichocki N."/>
            <person name="Veneault-Fourrey C."/>
            <person name="LaButti K."/>
            <person name="Lindquist E.A."/>
            <person name="Lipzen A."/>
            <person name="Lundell T."/>
            <person name="Morin E."/>
            <person name="Murat C."/>
            <person name="Riley R."/>
            <person name="Ohm R."/>
            <person name="Sun H."/>
            <person name="Tunlid A."/>
            <person name="Henrissat B."/>
            <person name="Grigoriev I.V."/>
            <person name="Hibbett D.S."/>
            <person name="Martin F."/>
        </authorList>
    </citation>
    <scope>NUCLEOTIDE SEQUENCE [LARGE SCALE GENOMIC DNA]</scope>
    <source>
        <strain evidence="2">LaAM-08-1</strain>
    </source>
</reference>
<dbReference type="Proteomes" id="UP000054477">
    <property type="component" value="Unassembled WGS sequence"/>
</dbReference>
<evidence type="ECO:0000313" key="2">
    <source>
        <dbReference type="Proteomes" id="UP000054477"/>
    </source>
</evidence>
<dbReference type="OrthoDB" id="3172935at2759"/>
<reference evidence="1 2" key="1">
    <citation type="submission" date="2014-04" db="EMBL/GenBank/DDBJ databases">
        <authorList>
            <consortium name="DOE Joint Genome Institute"/>
            <person name="Kuo A."/>
            <person name="Kohler A."/>
            <person name="Nagy L.G."/>
            <person name="Floudas D."/>
            <person name="Copeland A."/>
            <person name="Barry K.W."/>
            <person name="Cichocki N."/>
            <person name="Veneault-Fourrey C."/>
            <person name="LaButti K."/>
            <person name="Lindquist E.A."/>
            <person name="Lipzen A."/>
            <person name="Lundell T."/>
            <person name="Morin E."/>
            <person name="Murat C."/>
            <person name="Sun H."/>
            <person name="Tunlid A."/>
            <person name="Henrissat B."/>
            <person name="Grigoriev I.V."/>
            <person name="Hibbett D.S."/>
            <person name="Martin F."/>
            <person name="Nordberg H.P."/>
            <person name="Cantor M.N."/>
            <person name="Hua S.X."/>
        </authorList>
    </citation>
    <scope>NUCLEOTIDE SEQUENCE [LARGE SCALE GENOMIC DNA]</scope>
    <source>
        <strain evidence="1 2">LaAM-08-1</strain>
    </source>
</reference>
<gene>
    <name evidence="1" type="ORF">K443DRAFT_123883</name>
</gene>
<dbReference type="EMBL" id="KN838680">
    <property type="protein sequence ID" value="KIJ97935.1"/>
    <property type="molecule type" value="Genomic_DNA"/>
</dbReference>
<keyword evidence="2" id="KW-1185">Reference proteome</keyword>
<organism evidence="1 2">
    <name type="scientific">Laccaria amethystina LaAM-08-1</name>
    <dbReference type="NCBI Taxonomy" id="1095629"/>
    <lineage>
        <taxon>Eukaryota</taxon>
        <taxon>Fungi</taxon>
        <taxon>Dikarya</taxon>
        <taxon>Basidiomycota</taxon>
        <taxon>Agaricomycotina</taxon>
        <taxon>Agaricomycetes</taxon>
        <taxon>Agaricomycetidae</taxon>
        <taxon>Agaricales</taxon>
        <taxon>Agaricineae</taxon>
        <taxon>Hydnangiaceae</taxon>
        <taxon>Laccaria</taxon>
    </lineage>
</organism>
<accession>A0A0C9WYK8</accession>
<dbReference type="AlphaFoldDB" id="A0A0C9WYK8"/>
<protein>
    <submittedName>
        <fullName evidence="1">Unplaced genomic scaffold K443scaffold_145, whole genome shotgun sequence</fullName>
    </submittedName>
</protein>
<dbReference type="HOGENOM" id="CLU_1669642_0_0_1"/>
<sequence>MDNATNNNTLMASLEHELRAWGIVFDRVENRIRCFPHVVNLACKAVLAALSHTNYVEDESAEGTTHSDPIGTLHALVQAIHASSLQRQHFAEIAKNLSLELQLLALILEKVLEDFFLSQEFEDLQRYRLSDLEWEALAMVPDAFQQKLSAEKRYLHLM</sequence>
<proteinExistence type="predicted"/>